<dbReference type="Pfam" id="PF25893">
    <property type="entry name" value="HH_CzcB"/>
    <property type="match status" value="1"/>
</dbReference>
<name>A0A134A9J4_9FUSO</name>
<dbReference type="STRING" id="157687.HMPREF3180_01436"/>
<dbReference type="InterPro" id="IPR006143">
    <property type="entry name" value="RND_pump_MFP"/>
</dbReference>
<dbReference type="Gene3D" id="2.40.30.170">
    <property type="match status" value="1"/>
</dbReference>
<dbReference type="GO" id="GO:0015562">
    <property type="term" value="F:efflux transmembrane transporter activity"/>
    <property type="evidence" value="ECO:0007669"/>
    <property type="project" value="InterPro"/>
</dbReference>
<keyword evidence="8" id="KW-1185">Reference proteome</keyword>
<reference evidence="8" key="2">
    <citation type="submission" date="2016-01" db="EMBL/GenBank/DDBJ databases">
        <authorList>
            <person name="Mitreva M."/>
            <person name="Pepin K.H."/>
            <person name="Mihindukulasuriya K.A."/>
            <person name="Fulton R."/>
            <person name="Fronick C."/>
            <person name="O'Laughlin M."/>
            <person name="Miner T."/>
            <person name="Herter B."/>
            <person name="Rosa B.A."/>
            <person name="Cordes M."/>
            <person name="Tomlinson C."/>
            <person name="Wollam A."/>
            <person name="Palsikar V.B."/>
            <person name="Mardis E.R."/>
            <person name="Wilson R.K."/>
        </authorList>
    </citation>
    <scope>NUCLEOTIDE SEQUENCE [LARGE SCALE GENOMIC DNA]</scope>
    <source>
        <strain evidence="8">KA00185</strain>
    </source>
</reference>
<dbReference type="EMBL" id="AP019834">
    <property type="protein sequence ID" value="BBM46706.1"/>
    <property type="molecule type" value="Genomic_DNA"/>
</dbReference>
<dbReference type="Proteomes" id="UP000070483">
    <property type="component" value="Unassembled WGS sequence"/>
</dbReference>
<gene>
    <name evidence="7" type="ORF">HMPREF3180_01436</name>
    <name evidence="5" type="ORF">JMUB3933_0184</name>
    <name evidence="6" type="ORF">JMUB3934_0192</name>
</gene>
<dbReference type="OrthoDB" id="79281at2"/>
<dbReference type="EMBL" id="AP019835">
    <property type="protein sequence ID" value="BBM48919.1"/>
    <property type="molecule type" value="Genomic_DNA"/>
</dbReference>
<dbReference type="GO" id="GO:1990281">
    <property type="term" value="C:efflux pump complex"/>
    <property type="evidence" value="ECO:0007669"/>
    <property type="project" value="TreeGrafter"/>
</dbReference>
<evidence type="ECO:0000256" key="2">
    <source>
        <dbReference type="SAM" id="Coils"/>
    </source>
</evidence>
<evidence type="ECO:0000256" key="1">
    <source>
        <dbReference type="ARBA" id="ARBA00009477"/>
    </source>
</evidence>
<dbReference type="SUPFAM" id="SSF111369">
    <property type="entry name" value="HlyD-like secretion proteins"/>
    <property type="match status" value="1"/>
</dbReference>
<dbReference type="PROSITE" id="PS51257">
    <property type="entry name" value="PROKAR_LIPOPROTEIN"/>
    <property type="match status" value="1"/>
</dbReference>
<dbReference type="Proteomes" id="UP000321397">
    <property type="component" value="Chromosome"/>
</dbReference>
<reference evidence="6 10" key="4">
    <citation type="submission" date="2019-07" db="EMBL/GenBank/DDBJ databases">
        <title>Complete Genome Sequence of Leptotrichia wadei Strain JMUB3934.</title>
        <authorList>
            <person name="Watanabe S."/>
            <person name="Cui L."/>
        </authorList>
    </citation>
    <scope>NUCLEOTIDE SEQUENCE [LARGE SCALE GENOMIC DNA]</scope>
    <source>
        <strain evidence="6 10">JMUB3934</strain>
    </source>
</reference>
<evidence type="ECO:0000259" key="4">
    <source>
        <dbReference type="Pfam" id="PF25954"/>
    </source>
</evidence>
<evidence type="ECO:0000259" key="3">
    <source>
        <dbReference type="Pfam" id="PF25893"/>
    </source>
</evidence>
<reference evidence="7" key="1">
    <citation type="submission" date="2016-01" db="EMBL/GenBank/DDBJ databases">
        <authorList>
            <person name="Oliw E.H."/>
        </authorList>
    </citation>
    <scope>NUCLEOTIDE SEQUENCE [LARGE SCALE GENOMIC DNA]</scope>
    <source>
        <strain evidence="7">KA00185</strain>
    </source>
</reference>
<dbReference type="Proteomes" id="UP000321501">
    <property type="component" value="Chromosome"/>
</dbReference>
<reference evidence="5 9" key="3">
    <citation type="submission" date="2019-07" db="EMBL/GenBank/DDBJ databases">
        <title>Complete Genome Sequence of Leptotrichia wadei Strain JMUB3933.</title>
        <authorList>
            <person name="Watanabe S."/>
            <person name="Cui L."/>
        </authorList>
    </citation>
    <scope>NUCLEOTIDE SEQUENCE [LARGE SCALE GENOMIC DNA]</scope>
    <source>
        <strain evidence="5 9">JMUB3933</strain>
    </source>
</reference>
<accession>A0A134A9J4</accession>
<dbReference type="PANTHER" id="PTHR30469:SF33">
    <property type="entry name" value="SLR1207 PROTEIN"/>
    <property type="match status" value="1"/>
</dbReference>
<dbReference type="Gene3D" id="2.40.420.20">
    <property type="match status" value="1"/>
</dbReference>
<dbReference type="InterPro" id="IPR058792">
    <property type="entry name" value="Beta-barrel_RND_2"/>
</dbReference>
<proteinExistence type="inferred from homology"/>
<dbReference type="Pfam" id="PF25954">
    <property type="entry name" value="Beta-barrel_RND_2"/>
    <property type="match status" value="1"/>
</dbReference>
<evidence type="ECO:0000313" key="7">
    <source>
        <dbReference type="EMBL" id="KXB64365.1"/>
    </source>
</evidence>
<dbReference type="Gene3D" id="1.10.287.470">
    <property type="entry name" value="Helix hairpin bin"/>
    <property type="match status" value="1"/>
</dbReference>
<keyword evidence="2" id="KW-0175">Coiled coil</keyword>
<dbReference type="AlphaFoldDB" id="A0A134A9J4"/>
<protein>
    <submittedName>
        <fullName evidence="7">Efflux transporter, RND family, MFP subunit</fullName>
    </submittedName>
    <submittedName>
        <fullName evidence="5">RND family efflux transporter MFP subunit</fullName>
    </submittedName>
</protein>
<dbReference type="EMBL" id="LSDD01000102">
    <property type="protein sequence ID" value="KXB64365.1"/>
    <property type="molecule type" value="Genomic_DNA"/>
</dbReference>
<dbReference type="RefSeq" id="WP_060918114.1">
    <property type="nucleotide sequence ID" value="NZ_AP019834.1"/>
</dbReference>
<comment type="similarity">
    <text evidence="1">Belongs to the membrane fusion protein (MFP) (TC 8.A.1) family.</text>
</comment>
<organism evidence="7 8">
    <name type="scientific">Leptotrichia wadei</name>
    <dbReference type="NCBI Taxonomy" id="157687"/>
    <lineage>
        <taxon>Bacteria</taxon>
        <taxon>Fusobacteriati</taxon>
        <taxon>Fusobacteriota</taxon>
        <taxon>Fusobacteriia</taxon>
        <taxon>Fusobacteriales</taxon>
        <taxon>Leptotrichiaceae</taxon>
        <taxon>Leptotrichia</taxon>
    </lineage>
</organism>
<evidence type="ECO:0000313" key="6">
    <source>
        <dbReference type="EMBL" id="BBM48919.1"/>
    </source>
</evidence>
<feature type="domain" description="CzcB-like alpha-helical hairpin" evidence="3">
    <location>
        <begin position="125"/>
        <end position="179"/>
    </location>
</feature>
<dbReference type="PATRIC" id="fig|157687.3.peg.1430"/>
<dbReference type="FunFam" id="2.40.30.170:FF:000010">
    <property type="entry name" value="Efflux RND transporter periplasmic adaptor subunit"/>
    <property type="match status" value="1"/>
</dbReference>
<sequence>MKINKKAIIVMIVLALLTVSCGKKKPKGNLSTARPVKVQVIGQNQMSLGYTASGSIKGIEEIPYTATSSGEVVVINGKNGDYVNAGQVIVAIDNQAARSGVREAVSNVRTAESNISSAHGDISAAKGNIASAEAAVEEARINYQKYKMLYDKRLITETDFLTAQTKLSSAQANLNSARSNYNTAVNALSSRRNSLSSAQANLATANDTNSKTVIKTKVSGYIANMDLERHQQVSAGAKLFTLVNESEMKLEIGVPAEIVKKIQMGAQATIKVDELNGKEIVGTVYEIAASADSASRQFIVKVKFPNPDRELKSGMYGKANIATGAEDGLIIPKKAIVVRGVQQVIYVIRDGKAVMIPINISNQNETYAAVTGDGLTAGDQLVVDGQNVVQANEKVNIVQ</sequence>
<evidence type="ECO:0000313" key="10">
    <source>
        <dbReference type="Proteomes" id="UP000321501"/>
    </source>
</evidence>
<evidence type="ECO:0000313" key="5">
    <source>
        <dbReference type="EMBL" id="BBM46706.1"/>
    </source>
</evidence>
<dbReference type="NCBIfam" id="TIGR01730">
    <property type="entry name" value="RND_mfp"/>
    <property type="match status" value="1"/>
</dbReference>
<evidence type="ECO:0000313" key="8">
    <source>
        <dbReference type="Proteomes" id="UP000070483"/>
    </source>
</evidence>
<dbReference type="InterPro" id="IPR058648">
    <property type="entry name" value="HH_CzcB-like"/>
</dbReference>
<evidence type="ECO:0000313" key="9">
    <source>
        <dbReference type="Proteomes" id="UP000321397"/>
    </source>
</evidence>
<dbReference type="SUPFAM" id="SSF56954">
    <property type="entry name" value="Outer membrane efflux proteins (OEP)"/>
    <property type="match status" value="1"/>
</dbReference>
<dbReference type="Gene3D" id="2.40.50.100">
    <property type="match status" value="1"/>
</dbReference>
<dbReference type="PANTHER" id="PTHR30469">
    <property type="entry name" value="MULTIDRUG RESISTANCE PROTEIN MDTA"/>
    <property type="match status" value="1"/>
</dbReference>
<feature type="coiled-coil region" evidence="2">
    <location>
        <begin position="122"/>
        <end position="149"/>
    </location>
</feature>
<feature type="domain" description="CusB-like beta-barrel" evidence="4">
    <location>
        <begin position="250"/>
        <end position="323"/>
    </location>
</feature>